<accession>A0A9X0CR57</accession>
<protein>
    <submittedName>
        <fullName evidence="2">Uncharacterized protein</fullName>
    </submittedName>
</protein>
<feature type="region of interest" description="Disordered" evidence="1">
    <location>
        <begin position="132"/>
        <end position="334"/>
    </location>
</feature>
<dbReference type="AlphaFoldDB" id="A0A9X0CR57"/>
<evidence type="ECO:0000313" key="2">
    <source>
        <dbReference type="EMBL" id="KAJ7372987.1"/>
    </source>
</evidence>
<feature type="region of interest" description="Disordered" evidence="1">
    <location>
        <begin position="48"/>
        <end position="73"/>
    </location>
</feature>
<feature type="compositionally biased region" description="Basic and acidic residues" evidence="1">
    <location>
        <begin position="322"/>
        <end position="334"/>
    </location>
</feature>
<sequence>MVDGSGSDGESLTSSNGKRRFRRAANHIRIFSEGADYSHVRSKVNTGIAAKNSSLSPNSMQSRRNSRMSISSLSNEDLRKLKTTLAEVIQTLDSLSFKGNVPKTQRILLIETPATPIPEERTELITFVVQPSVSPVPPVPPKPNVDDMTSSGGLEPKSGKPAPKTQTQDRTNRKSSVGPGGAWLFDDQSESTTEKDKTSKKTGGLDDKSETFGDVNTTPSFKNSSEDRKASLTNVAVSLPQENDKSAPKNTDNGNARNEAEETSQDKVSSWLLGNDKKKDSAKNTTHEDEGNGKKMGDKGSKDNDSGTGMSLNHGGSGSDNTKVDEVNGKKDGW</sequence>
<name>A0A9X0CR57_9CNID</name>
<evidence type="ECO:0000256" key="1">
    <source>
        <dbReference type="SAM" id="MobiDB-lite"/>
    </source>
</evidence>
<feature type="compositionally biased region" description="Basic and acidic residues" evidence="1">
    <location>
        <begin position="275"/>
        <end position="305"/>
    </location>
</feature>
<keyword evidence="3" id="KW-1185">Reference proteome</keyword>
<gene>
    <name evidence="2" type="ORF">OS493_015457</name>
</gene>
<reference evidence="2" key="1">
    <citation type="submission" date="2023-01" db="EMBL/GenBank/DDBJ databases">
        <title>Genome assembly of the deep-sea coral Lophelia pertusa.</title>
        <authorList>
            <person name="Herrera S."/>
            <person name="Cordes E."/>
        </authorList>
    </citation>
    <scope>NUCLEOTIDE SEQUENCE</scope>
    <source>
        <strain evidence="2">USNM1676648</strain>
        <tissue evidence="2">Polyp</tissue>
    </source>
</reference>
<proteinExistence type="predicted"/>
<comment type="caution">
    <text evidence="2">The sequence shown here is derived from an EMBL/GenBank/DDBJ whole genome shotgun (WGS) entry which is preliminary data.</text>
</comment>
<feature type="region of interest" description="Disordered" evidence="1">
    <location>
        <begin position="1"/>
        <end position="20"/>
    </location>
</feature>
<feature type="compositionally biased region" description="Low complexity" evidence="1">
    <location>
        <begin position="56"/>
        <end position="73"/>
    </location>
</feature>
<dbReference type="EMBL" id="MU826833">
    <property type="protein sequence ID" value="KAJ7372987.1"/>
    <property type="molecule type" value="Genomic_DNA"/>
</dbReference>
<organism evidence="2 3">
    <name type="scientific">Desmophyllum pertusum</name>
    <dbReference type="NCBI Taxonomy" id="174260"/>
    <lineage>
        <taxon>Eukaryota</taxon>
        <taxon>Metazoa</taxon>
        <taxon>Cnidaria</taxon>
        <taxon>Anthozoa</taxon>
        <taxon>Hexacorallia</taxon>
        <taxon>Scleractinia</taxon>
        <taxon>Caryophylliina</taxon>
        <taxon>Caryophylliidae</taxon>
        <taxon>Desmophyllum</taxon>
    </lineage>
</organism>
<feature type="compositionally biased region" description="Pro residues" evidence="1">
    <location>
        <begin position="134"/>
        <end position="143"/>
    </location>
</feature>
<feature type="compositionally biased region" description="Basic and acidic residues" evidence="1">
    <location>
        <begin position="192"/>
        <end position="211"/>
    </location>
</feature>
<evidence type="ECO:0000313" key="3">
    <source>
        <dbReference type="Proteomes" id="UP001163046"/>
    </source>
</evidence>
<dbReference type="Proteomes" id="UP001163046">
    <property type="component" value="Unassembled WGS sequence"/>
</dbReference>
<feature type="compositionally biased region" description="Polar residues" evidence="1">
    <location>
        <begin position="214"/>
        <end position="223"/>
    </location>
</feature>